<keyword evidence="2" id="KW-0732">Signal</keyword>
<dbReference type="Proteomes" id="UP000281553">
    <property type="component" value="Unassembled WGS sequence"/>
</dbReference>
<feature type="compositionally biased region" description="Polar residues" evidence="1">
    <location>
        <begin position="343"/>
        <end position="352"/>
    </location>
</feature>
<protein>
    <recommendedName>
        <fullName evidence="5">SEA domain-containing protein</fullName>
    </recommendedName>
</protein>
<feature type="region of interest" description="Disordered" evidence="1">
    <location>
        <begin position="226"/>
        <end position="246"/>
    </location>
</feature>
<name>A0A3P7LXI6_DIBLA</name>
<feature type="region of interest" description="Disordered" evidence="1">
    <location>
        <begin position="403"/>
        <end position="454"/>
    </location>
</feature>
<feature type="signal peptide" evidence="2">
    <location>
        <begin position="1"/>
        <end position="19"/>
    </location>
</feature>
<evidence type="ECO:0008006" key="5">
    <source>
        <dbReference type="Google" id="ProtNLM"/>
    </source>
</evidence>
<keyword evidence="4" id="KW-1185">Reference proteome</keyword>
<feature type="compositionally biased region" description="Low complexity" evidence="1">
    <location>
        <begin position="353"/>
        <end position="374"/>
    </location>
</feature>
<accession>A0A3P7LXI6</accession>
<feature type="chain" id="PRO_5018259674" description="SEA domain-containing protein" evidence="2">
    <location>
        <begin position="20"/>
        <end position="657"/>
    </location>
</feature>
<dbReference type="AlphaFoldDB" id="A0A3P7LXI6"/>
<organism evidence="3 4">
    <name type="scientific">Dibothriocephalus latus</name>
    <name type="common">Fish tapeworm</name>
    <name type="synonym">Diphyllobothrium latum</name>
    <dbReference type="NCBI Taxonomy" id="60516"/>
    <lineage>
        <taxon>Eukaryota</taxon>
        <taxon>Metazoa</taxon>
        <taxon>Spiralia</taxon>
        <taxon>Lophotrochozoa</taxon>
        <taxon>Platyhelminthes</taxon>
        <taxon>Cestoda</taxon>
        <taxon>Eucestoda</taxon>
        <taxon>Diphyllobothriidea</taxon>
        <taxon>Diphyllobothriidae</taxon>
        <taxon>Dibothriocephalus</taxon>
    </lineage>
</organism>
<evidence type="ECO:0000256" key="2">
    <source>
        <dbReference type="SAM" id="SignalP"/>
    </source>
</evidence>
<evidence type="ECO:0000256" key="1">
    <source>
        <dbReference type="SAM" id="MobiDB-lite"/>
    </source>
</evidence>
<proteinExistence type="predicted"/>
<evidence type="ECO:0000313" key="4">
    <source>
        <dbReference type="Proteomes" id="UP000281553"/>
    </source>
</evidence>
<feature type="compositionally biased region" description="Low complexity" evidence="1">
    <location>
        <begin position="226"/>
        <end position="238"/>
    </location>
</feature>
<sequence>MRKLSVTVLLWLFACTISSEEFRVVELAVNVVEDATSPELTGGEGVVSATSESPPSIIEGIINDPPLDVTQEIVLQTTPAVEEPSLPTAGTTEANADDIIQTTTAADQVSEGGPSSLLSIPLLPLTTPTTGSSTPLSNSVEEEVVQEEALVDAKSDHLTTVSELTAPEQSETESSAALTETSVITSEDAITPEAVEVSTDEIDDSTPPPVGTITTSVHDAMVEVTPESGASSAETTTSYGPISLSEGTSVMPDLTTLSSTPEQLNVVTTPLEDSIPSTDLSDGPAPQVSFTTTPEALLPETVASFPPTEALTKQPDESTLLPYTPSEGDLSPATPATPMDASESASTQESMHSQSSTGASSPSFTTTTSEEPSPLLDSAMSPILEVKSSTAETSTEGLVEILTSTTETEAGSVVTSTFSPKTESILTDDIQQTPTQASYPPTSVQPPGTGSEISTSLTTESVASEESTFMEIGSSSQFPELSKSTTLTTTFKPNQKTTYKQEEHTSPTAKSTAAVSTATVTSEAVTTDSPLYSSIAELTTQTEPILLTTLPSPTTSSESYLPAYYSRSERFERYKATASNNTNSHSACKRYLTGYGQFIKSRFCVFYEDPGLLDIIYAIYSSYHSRRAKIHFHSTYSIYKHVPYFGANGGVHGWWNL</sequence>
<reference evidence="3 4" key="1">
    <citation type="submission" date="2018-11" db="EMBL/GenBank/DDBJ databases">
        <authorList>
            <consortium name="Pathogen Informatics"/>
        </authorList>
    </citation>
    <scope>NUCLEOTIDE SEQUENCE [LARGE SCALE GENOMIC DNA]</scope>
</reference>
<evidence type="ECO:0000313" key="3">
    <source>
        <dbReference type="EMBL" id="VDN14818.1"/>
    </source>
</evidence>
<feature type="region of interest" description="Disordered" evidence="1">
    <location>
        <begin position="272"/>
        <end position="377"/>
    </location>
</feature>
<dbReference type="EMBL" id="UYRU01060473">
    <property type="protein sequence ID" value="VDN14818.1"/>
    <property type="molecule type" value="Genomic_DNA"/>
</dbReference>
<gene>
    <name evidence="3" type="ORF">DILT_LOCUS10649</name>
</gene>
<dbReference type="PROSITE" id="PS51257">
    <property type="entry name" value="PROKAR_LIPOPROTEIN"/>
    <property type="match status" value="1"/>
</dbReference>